<reference evidence="5 6" key="1">
    <citation type="journal article" date="2018" name="Nat. Biotechnol.">
        <title>A standardized bacterial taxonomy based on genome phylogeny substantially revises the tree of life.</title>
        <authorList>
            <person name="Parks D.H."/>
            <person name="Chuvochina M."/>
            <person name="Waite D.W."/>
            <person name="Rinke C."/>
            <person name="Skarshewski A."/>
            <person name="Chaumeil P.A."/>
            <person name="Hugenholtz P."/>
        </authorList>
    </citation>
    <scope>NUCLEOTIDE SEQUENCE [LARGE SCALE GENOMIC DNA]</scope>
    <source>
        <strain evidence="5">UBA11728</strain>
    </source>
</reference>
<dbReference type="CDD" id="cd03230">
    <property type="entry name" value="ABC_DR_subfamily_A"/>
    <property type="match status" value="1"/>
</dbReference>
<proteinExistence type="predicted"/>
<dbReference type="EMBL" id="DPVV01000249">
    <property type="protein sequence ID" value="HCL02248.1"/>
    <property type="molecule type" value="Genomic_DNA"/>
</dbReference>
<keyword evidence="3" id="KW-0067">ATP-binding</keyword>
<comment type="caution">
    <text evidence="5">The sequence shown here is derived from an EMBL/GenBank/DDBJ whole genome shotgun (WGS) entry which is preliminary data.</text>
</comment>
<dbReference type="PANTHER" id="PTHR42939:SF3">
    <property type="entry name" value="ABC TRANSPORTER ATP-BINDING COMPONENT"/>
    <property type="match status" value="1"/>
</dbReference>
<evidence type="ECO:0000313" key="6">
    <source>
        <dbReference type="Proteomes" id="UP000262969"/>
    </source>
</evidence>
<dbReference type="SMART" id="SM00382">
    <property type="entry name" value="AAA"/>
    <property type="match status" value="1"/>
</dbReference>
<evidence type="ECO:0000313" key="5">
    <source>
        <dbReference type="EMBL" id="HCL02248.1"/>
    </source>
</evidence>
<dbReference type="InterPro" id="IPR051782">
    <property type="entry name" value="ABC_Transporter_VariousFunc"/>
</dbReference>
<accession>A0A3D2X7C0</accession>
<feature type="domain" description="ABC transporter" evidence="4">
    <location>
        <begin position="5"/>
        <end position="230"/>
    </location>
</feature>
<name>A0A3D2X7C0_9FIRM</name>
<sequence>MEYALELNNVTKKYSDFTLDHINLRLPKGSILGFVGENGAGKSTTIKLILDTIKRDEGSITVLGEDNLKISAKTKERIGVVFDDCCFPEVLNLKNVDQVMKGIYKQWDSSIFYQYAKKFKLPETKSIKDYSRGMRMKLSIACALSHHVKLLILDEATSGLDPIVRDEILDVFLEFIQDETNSILISSHIISDLEKICDYICLIHDGHILISEPKDNLLETYGILKCSESDFTHITKEAVIGYRKNQFGIEALVKKQLINKIIAMNKQYVVDPATIEDIMLFYIKGKR</sequence>
<dbReference type="Proteomes" id="UP000262969">
    <property type="component" value="Unassembled WGS sequence"/>
</dbReference>
<dbReference type="Gene3D" id="3.40.50.300">
    <property type="entry name" value="P-loop containing nucleotide triphosphate hydrolases"/>
    <property type="match status" value="1"/>
</dbReference>
<protein>
    <submittedName>
        <fullName evidence="5">ABC transporter</fullName>
    </submittedName>
</protein>
<evidence type="ECO:0000256" key="2">
    <source>
        <dbReference type="ARBA" id="ARBA00022741"/>
    </source>
</evidence>
<evidence type="ECO:0000259" key="4">
    <source>
        <dbReference type="PROSITE" id="PS50893"/>
    </source>
</evidence>
<dbReference type="SUPFAM" id="SSF52540">
    <property type="entry name" value="P-loop containing nucleoside triphosphate hydrolases"/>
    <property type="match status" value="1"/>
</dbReference>
<dbReference type="InterPro" id="IPR003439">
    <property type="entry name" value="ABC_transporter-like_ATP-bd"/>
</dbReference>
<dbReference type="InterPro" id="IPR003593">
    <property type="entry name" value="AAA+_ATPase"/>
</dbReference>
<evidence type="ECO:0000256" key="1">
    <source>
        <dbReference type="ARBA" id="ARBA00022448"/>
    </source>
</evidence>
<evidence type="ECO:0000256" key="3">
    <source>
        <dbReference type="ARBA" id="ARBA00022840"/>
    </source>
</evidence>
<dbReference type="AlphaFoldDB" id="A0A3D2X7C0"/>
<dbReference type="InterPro" id="IPR027417">
    <property type="entry name" value="P-loop_NTPase"/>
</dbReference>
<keyword evidence="1" id="KW-0813">Transport</keyword>
<organism evidence="5 6">
    <name type="scientific">Lachnoclostridium phytofermentans</name>
    <dbReference type="NCBI Taxonomy" id="66219"/>
    <lineage>
        <taxon>Bacteria</taxon>
        <taxon>Bacillati</taxon>
        <taxon>Bacillota</taxon>
        <taxon>Clostridia</taxon>
        <taxon>Lachnospirales</taxon>
        <taxon>Lachnospiraceae</taxon>
    </lineage>
</organism>
<dbReference type="GO" id="GO:0016887">
    <property type="term" value="F:ATP hydrolysis activity"/>
    <property type="evidence" value="ECO:0007669"/>
    <property type="project" value="InterPro"/>
</dbReference>
<gene>
    <name evidence="5" type="ORF">DHW61_07520</name>
</gene>
<dbReference type="Pfam" id="PF00005">
    <property type="entry name" value="ABC_tran"/>
    <property type="match status" value="1"/>
</dbReference>
<keyword evidence="2" id="KW-0547">Nucleotide-binding</keyword>
<dbReference type="GO" id="GO:0005524">
    <property type="term" value="F:ATP binding"/>
    <property type="evidence" value="ECO:0007669"/>
    <property type="project" value="UniProtKB-KW"/>
</dbReference>
<dbReference type="PROSITE" id="PS50893">
    <property type="entry name" value="ABC_TRANSPORTER_2"/>
    <property type="match status" value="1"/>
</dbReference>
<dbReference type="PANTHER" id="PTHR42939">
    <property type="entry name" value="ABC TRANSPORTER ATP-BINDING PROTEIN ALBC-RELATED"/>
    <property type="match status" value="1"/>
</dbReference>